<proteinExistence type="predicted"/>
<gene>
    <name evidence="3" type="ORF">S03H2_00619</name>
</gene>
<feature type="domain" description="Thiolase C-terminal" evidence="2">
    <location>
        <begin position="264"/>
        <end position="392"/>
    </location>
</feature>
<organism evidence="3">
    <name type="scientific">marine sediment metagenome</name>
    <dbReference type="NCBI Taxonomy" id="412755"/>
    <lineage>
        <taxon>unclassified sequences</taxon>
        <taxon>metagenomes</taxon>
        <taxon>ecological metagenomes</taxon>
    </lineage>
</organism>
<dbReference type="InterPro" id="IPR002155">
    <property type="entry name" value="Thiolase"/>
</dbReference>
<comment type="caution">
    <text evidence="3">The sequence shown here is derived from an EMBL/GenBank/DDBJ whole genome shotgun (WGS) entry which is preliminary data.</text>
</comment>
<dbReference type="InterPro" id="IPR055140">
    <property type="entry name" value="Thiolase_C_2"/>
</dbReference>
<evidence type="ECO:0000313" key="3">
    <source>
        <dbReference type="EMBL" id="GAH27714.1"/>
    </source>
</evidence>
<dbReference type="Gene3D" id="3.40.47.10">
    <property type="match status" value="1"/>
</dbReference>
<dbReference type="InterPro" id="IPR016039">
    <property type="entry name" value="Thiolase-like"/>
</dbReference>
<dbReference type="SUPFAM" id="SSF53901">
    <property type="entry name" value="Thiolase-like"/>
    <property type="match status" value="2"/>
</dbReference>
<dbReference type="InterPro" id="IPR020616">
    <property type="entry name" value="Thiolase_N"/>
</dbReference>
<dbReference type="PANTHER" id="PTHR42870">
    <property type="entry name" value="ACETYL-COA C-ACETYLTRANSFERASE"/>
    <property type="match status" value="1"/>
</dbReference>
<dbReference type="Pfam" id="PF00108">
    <property type="entry name" value="Thiolase_N"/>
    <property type="match status" value="1"/>
</dbReference>
<dbReference type="CDD" id="cd00829">
    <property type="entry name" value="SCP-x_thiolase"/>
    <property type="match status" value="1"/>
</dbReference>
<dbReference type="PIRSF" id="PIRSF000429">
    <property type="entry name" value="Ac-CoA_Ac_transf"/>
    <property type="match status" value="1"/>
</dbReference>
<dbReference type="EMBL" id="BARU01000136">
    <property type="protein sequence ID" value="GAH27714.1"/>
    <property type="molecule type" value="Genomic_DNA"/>
</dbReference>
<dbReference type="PANTHER" id="PTHR42870:SF6">
    <property type="entry name" value="ACETYL-COA C-ACYLTRANSFERASE"/>
    <property type="match status" value="1"/>
</dbReference>
<accession>X1FE80</accession>
<reference evidence="3" key="1">
    <citation type="journal article" date="2014" name="Front. Microbiol.">
        <title>High frequency of phylogenetically diverse reductive dehalogenase-homologous genes in deep subseafloor sedimentary metagenomes.</title>
        <authorList>
            <person name="Kawai M."/>
            <person name="Futagami T."/>
            <person name="Toyoda A."/>
            <person name="Takaki Y."/>
            <person name="Nishi S."/>
            <person name="Hori S."/>
            <person name="Arai W."/>
            <person name="Tsubouchi T."/>
            <person name="Morono Y."/>
            <person name="Uchiyama I."/>
            <person name="Ito T."/>
            <person name="Fujiyama A."/>
            <person name="Inagaki F."/>
            <person name="Takami H."/>
        </authorList>
    </citation>
    <scope>NUCLEOTIDE SEQUENCE</scope>
    <source>
        <strain evidence="3">Expedition CK06-06</strain>
    </source>
</reference>
<dbReference type="AlphaFoldDB" id="X1FE80"/>
<dbReference type="NCBIfam" id="NF004810">
    <property type="entry name" value="PRK06157.1"/>
    <property type="match status" value="1"/>
</dbReference>
<feature type="domain" description="Thiolase N-terminal" evidence="1">
    <location>
        <begin position="8"/>
        <end position="112"/>
    </location>
</feature>
<name>X1FE80_9ZZZZ</name>
<dbReference type="GO" id="GO:0016747">
    <property type="term" value="F:acyltransferase activity, transferring groups other than amino-acyl groups"/>
    <property type="evidence" value="ECO:0007669"/>
    <property type="project" value="InterPro"/>
</dbReference>
<sequence length="399" mass="43888">MGSIKDKVAIVGMGCTKFGELWDKSIEDLVVDSCYEAIEDAGIEPKDIQAAWYGSRESGFTGAHLARALKTDYTPITRVENFCCGGQDVLRNTCYGVAAGACDIALACGVEKTKDHRGFFGLFIQEPLDRGITEWDIPPASQFGQYATRYFYQYRDYYNWDFEGFKRILAIIDVKNHDNGLLTPKAHLHRKITIDDVLKARIISWPFTLYDACGMSDGGAAAIVTTPEIAKTLRKDYVLVKAQALAVGAAQATMQPEFDFVHIPENVAAAKAAYKEAGITNPRQEISIAELHDCFSSTELITIEDLEFSPRGRAPEDIEAGRYLLNGEQPINTDGGLKCFGHPLSASGLRMAYEIYKQLQGKVDNPERQVKNPKLGLIHNVGGNVGIHISAVTILGLPE</sequence>
<evidence type="ECO:0000259" key="1">
    <source>
        <dbReference type="Pfam" id="PF00108"/>
    </source>
</evidence>
<evidence type="ECO:0008006" key="4">
    <source>
        <dbReference type="Google" id="ProtNLM"/>
    </source>
</evidence>
<evidence type="ECO:0000259" key="2">
    <source>
        <dbReference type="Pfam" id="PF22691"/>
    </source>
</evidence>
<protein>
    <recommendedName>
        <fullName evidence="4">Acetyl-CoA acetyltransferase</fullName>
    </recommendedName>
</protein>
<dbReference type="Pfam" id="PF22691">
    <property type="entry name" value="Thiolase_C_1"/>
    <property type="match status" value="1"/>
</dbReference>